<evidence type="ECO:0000256" key="1">
    <source>
        <dbReference type="ARBA" id="ARBA00006765"/>
    </source>
</evidence>
<evidence type="ECO:0000256" key="2">
    <source>
        <dbReference type="SAM" id="MobiDB-lite"/>
    </source>
</evidence>
<dbReference type="GO" id="GO:0004497">
    <property type="term" value="F:monooxygenase activity"/>
    <property type="evidence" value="ECO:0007669"/>
    <property type="project" value="TreeGrafter"/>
</dbReference>
<accession>A0A139AZJ4</accession>
<keyword evidence="3" id="KW-0472">Membrane</keyword>
<keyword evidence="3" id="KW-1133">Transmembrane helix</keyword>
<sequence>MENQSVTSPVFVPSAPATKEFPPPVGLDDKLRNAGQPRAVEAATQEHTTGSTDSDKHLSVLQQHVAFFDRDRDGIVSMRDTFLGFCALGFNIFFSILAVFIINVNFSYPTSNSWLPDPTFGVRVKNIHRAKHGSDSEAYDNEGRFVPQKFEEIFSKYDRERKGALTFRELMTMIRAQRNWVDPFGWFAAFFEWGTLYLLCAKDGMMPKEAVRRQFDGTLFYYIEQQIVEAKKSGKPTPHNVWFAENWDQYKVKAKKTE</sequence>
<dbReference type="InterPro" id="IPR011992">
    <property type="entry name" value="EF-hand-dom_pair"/>
</dbReference>
<dbReference type="PANTHER" id="PTHR31495:SF0">
    <property type="entry name" value="BINDING PROTEIN CALEOSIN, PUTATIVE (AFU_ORTHOLOGUE AFUA_5G13750)-RELATED"/>
    <property type="match status" value="1"/>
</dbReference>
<feature type="transmembrane region" description="Helical" evidence="3">
    <location>
        <begin position="82"/>
        <end position="106"/>
    </location>
</feature>
<dbReference type="OMA" id="RLAYSWL"/>
<dbReference type="InterPro" id="IPR007736">
    <property type="entry name" value="Caleosin-related"/>
</dbReference>
<comment type="similarity">
    <text evidence="1">Belongs to the caleosin family.</text>
</comment>
<proteinExistence type="inferred from homology"/>
<dbReference type="GO" id="GO:0005509">
    <property type="term" value="F:calcium ion binding"/>
    <property type="evidence" value="ECO:0007669"/>
    <property type="project" value="InterPro"/>
</dbReference>
<evidence type="ECO:0000256" key="3">
    <source>
        <dbReference type="SAM" id="Phobius"/>
    </source>
</evidence>
<organism evidence="5 6">
    <name type="scientific">Gonapodya prolifera (strain JEL478)</name>
    <name type="common">Monoblepharis prolifera</name>
    <dbReference type="NCBI Taxonomy" id="1344416"/>
    <lineage>
        <taxon>Eukaryota</taxon>
        <taxon>Fungi</taxon>
        <taxon>Fungi incertae sedis</taxon>
        <taxon>Chytridiomycota</taxon>
        <taxon>Chytridiomycota incertae sedis</taxon>
        <taxon>Monoblepharidomycetes</taxon>
        <taxon>Monoblepharidales</taxon>
        <taxon>Gonapodyaceae</taxon>
        <taxon>Gonapodya</taxon>
    </lineage>
</organism>
<evidence type="ECO:0000259" key="4">
    <source>
        <dbReference type="PROSITE" id="PS50222"/>
    </source>
</evidence>
<evidence type="ECO:0000313" key="6">
    <source>
        <dbReference type="Proteomes" id="UP000070544"/>
    </source>
</evidence>
<dbReference type="OrthoDB" id="640742at2759"/>
<evidence type="ECO:0000313" key="5">
    <source>
        <dbReference type="EMBL" id="KXS22162.1"/>
    </source>
</evidence>
<dbReference type="PROSITE" id="PS50222">
    <property type="entry name" value="EF_HAND_2"/>
    <property type="match status" value="1"/>
</dbReference>
<dbReference type="SUPFAM" id="SSF47473">
    <property type="entry name" value="EF-hand"/>
    <property type="match status" value="1"/>
</dbReference>
<feature type="domain" description="EF-hand" evidence="4">
    <location>
        <begin position="145"/>
        <end position="180"/>
    </location>
</feature>
<dbReference type="InterPro" id="IPR002048">
    <property type="entry name" value="EF_hand_dom"/>
</dbReference>
<reference evidence="5 6" key="1">
    <citation type="journal article" date="2015" name="Genome Biol. Evol.">
        <title>Phylogenomic analyses indicate that early fungi evolved digesting cell walls of algal ancestors of land plants.</title>
        <authorList>
            <person name="Chang Y."/>
            <person name="Wang S."/>
            <person name="Sekimoto S."/>
            <person name="Aerts A.L."/>
            <person name="Choi C."/>
            <person name="Clum A."/>
            <person name="LaButti K.M."/>
            <person name="Lindquist E.A."/>
            <person name="Yee Ngan C."/>
            <person name="Ohm R.A."/>
            <person name="Salamov A.A."/>
            <person name="Grigoriev I.V."/>
            <person name="Spatafora J.W."/>
            <person name="Berbee M.L."/>
        </authorList>
    </citation>
    <scope>NUCLEOTIDE SEQUENCE [LARGE SCALE GENOMIC DNA]</scope>
    <source>
        <strain evidence="5 6">JEL478</strain>
    </source>
</reference>
<feature type="transmembrane region" description="Helical" evidence="3">
    <location>
        <begin position="183"/>
        <end position="200"/>
    </location>
</feature>
<dbReference type="Proteomes" id="UP000070544">
    <property type="component" value="Unassembled WGS sequence"/>
</dbReference>
<protein>
    <submittedName>
        <fullName evidence="5">Caleosin CLO3-2</fullName>
    </submittedName>
</protein>
<feature type="region of interest" description="Disordered" evidence="2">
    <location>
        <begin position="1"/>
        <end position="55"/>
    </location>
</feature>
<dbReference type="PANTHER" id="PTHR31495">
    <property type="entry name" value="PEROXYGENASE 3-RELATED"/>
    <property type="match status" value="1"/>
</dbReference>
<keyword evidence="6" id="KW-1185">Reference proteome</keyword>
<name>A0A139AZJ4_GONPJ</name>
<dbReference type="STRING" id="1344416.A0A139AZJ4"/>
<dbReference type="EMBL" id="KQ965731">
    <property type="protein sequence ID" value="KXS22162.1"/>
    <property type="molecule type" value="Genomic_DNA"/>
</dbReference>
<keyword evidence="3" id="KW-0812">Transmembrane</keyword>
<gene>
    <name evidence="5" type="ORF">M427DRAFT_106558</name>
</gene>
<dbReference type="Pfam" id="PF05042">
    <property type="entry name" value="Caleosin"/>
    <property type="match status" value="1"/>
</dbReference>
<dbReference type="Gene3D" id="1.10.238.10">
    <property type="entry name" value="EF-hand"/>
    <property type="match status" value="1"/>
</dbReference>
<dbReference type="AlphaFoldDB" id="A0A139AZJ4"/>